<sequence length="399" mass="44774">MVAASAHLLSFSFSAPAAEVAARPRREVSHLSSSSSSFLLQLVGSRQIVLFPRSQDRSGSPSLRLNRPRAAVPARRAETFDPELRLVLELATDAELIELEQILFGPSFFSPLLKSITSRQDVGYFVDGEYIEEREDFIEHLESRFLYLAADARSTLRGWRPSYRNILLRVKRKLGVPCSNKLSTEDLEVEIFLHLLSEHSSDEVYPISFASVDKKLSSNHGSLEVGLSQRKVLARGVLKVGAKELQDIVMKGCGMLAVARIYQLLARKVSGKMLLEAANYELKHEMIKRGGRLAASSLEFKAAELFARQGLARAASRYLGLRSAMMLLGPLMWGTFLADVVIQMLGTDYARILRAIYAFAQVMLYGMHANTYCCSVISCYLFFEQIRLTRTYGWRSDKE</sequence>
<feature type="transmembrane region" description="Helical" evidence="1">
    <location>
        <begin position="362"/>
        <end position="383"/>
    </location>
</feature>
<keyword evidence="1" id="KW-0812">Transmembrane</keyword>
<dbReference type="Proteomes" id="UP001327560">
    <property type="component" value="Chromosome 5"/>
</dbReference>
<name>A0AAQ3KDD2_9LILI</name>
<keyword evidence="1" id="KW-0472">Membrane</keyword>
<feature type="transmembrane region" description="Helical" evidence="1">
    <location>
        <begin position="323"/>
        <end position="342"/>
    </location>
</feature>
<keyword evidence="1" id="KW-1133">Transmembrane helix</keyword>
<accession>A0AAQ3KDD2</accession>
<evidence type="ECO:0000313" key="2">
    <source>
        <dbReference type="EMBL" id="WOL06618.1"/>
    </source>
</evidence>
<gene>
    <name evidence="2" type="ORF">Cni_G15352</name>
</gene>
<evidence type="ECO:0000313" key="3">
    <source>
        <dbReference type="Proteomes" id="UP001327560"/>
    </source>
</evidence>
<dbReference type="PANTHER" id="PTHR37203:SF3">
    <property type="entry name" value="SLR0975 PROTEIN"/>
    <property type="match status" value="1"/>
</dbReference>
<dbReference type="AlphaFoldDB" id="A0AAQ3KDD2"/>
<proteinExistence type="predicted"/>
<keyword evidence="3" id="KW-1185">Reference proteome</keyword>
<protein>
    <submittedName>
        <fullName evidence="2">Uncharacterized protein</fullName>
    </submittedName>
</protein>
<reference evidence="2 3" key="1">
    <citation type="submission" date="2023-10" db="EMBL/GenBank/DDBJ databases">
        <title>Chromosome-scale genome assembly provides insights into flower coloration mechanisms of Canna indica.</title>
        <authorList>
            <person name="Li C."/>
        </authorList>
    </citation>
    <scope>NUCLEOTIDE SEQUENCE [LARGE SCALE GENOMIC DNA]</scope>
    <source>
        <tissue evidence="2">Flower</tissue>
    </source>
</reference>
<dbReference type="EMBL" id="CP136894">
    <property type="protein sequence ID" value="WOL06618.1"/>
    <property type="molecule type" value="Genomic_DNA"/>
</dbReference>
<evidence type="ECO:0000256" key="1">
    <source>
        <dbReference type="SAM" id="Phobius"/>
    </source>
</evidence>
<dbReference type="PANTHER" id="PTHR37203">
    <property type="match status" value="1"/>
</dbReference>
<organism evidence="2 3">
    <name type="scientific">Canna indica</name>
    <name type="common">Indian-shot</name>
    <dbReference type="NCBI Taxonomy" id="4628"/>
    <lineage>
        <taxon>Eukaryota</taxon>
        <taxon>Viridiplantae</taxon>
        <taxon>Streptophyta</taxon>
        <taxon>Embryophyta</taxon>
        <taxon>Tracheophyta</taxon>
        <taxon>Spermatophyta</taxon>
        <taxon>Magnoliopsida</taxon>
        <taxon>Liliopsida</taxon>
        <taxon>Zingiberales</taxon>
        <taxon>Cannaceae</taxon>
        <taxon>Canna</taxon>
    </lineage>
</organism>